<feature type="region of interest" description="Disordered" evidence="1">
    <location>
        <begin position="1"/>
        <end position="23"/>
    </location>
</feature>
<dbReference type="Pfam" id="PF09343">
    <property type="entry name" value="DUF2460"/>
    <property type="match status" value="1"/>
</dbReference>
<name>A0AAW9RHG7_9HYPH</name>
<dbReference type="RefSeq" id="WP_340330807.1">
    <property type="nucleotide sequence ID" value="NZ_JAZHOF010000006.1"/>
</dbReference>
<sequence length="210" mass="22797">MGFHEIRFPSGISRSASGGPERRTQVVTLGSGHEERNQQWADSRRRYDAGSGIKTADELHAAVAFFEERRGRAYGFRWRDWSDYKSCAPLGTPGPDDQTIGTGDGTTATFQLVKTYGGAHLPWVRTITKPVSGTVRVAVDAVEQTEGADFSVDATTGQVTFSSPPAAGLAVTAGFEFDVPVRFDTDRLDIDLAGLRHGDIARIPVIEIRV</sequence>
<dbReference type="NCBIfam" id="TIGR02217">
    <property type="entry name" value="chp_TIGR02217"/>
    <property type="match status" value="1"/>
</dbReference>
<protein>
    <submittedName>
        <fullName evidence="3">DUF2460 domain-containing protein</fullName>
    </submittedName>
</protein>
<organism evidence="3 4">
    <name type="scientific">Microbaculum marinum</name>
    <dbReference type="NCBI Taxonomy" id="1764581"/>
    <lineage>
        <taxon>Bacteria</taxon>
        <taxon>Pseudomonadati</taxon>
        <taxon>Pseudomonadota</taxon>
        <taxon>Alphaproteobacteria</taxon>
        <taxon>Hyphomicrobiales</taxon>
        <taxon>Tepidamorphaceae</taxon>
        <taxon>Microbaculum</taxon>
    </lineage>
</organism>
<dbReference type="Proteomes" id="UP001378188">
    <property type="component" value="Unassembled WGS sequence"/>
</dbReference>
<gene>
    <name evidence="3" type="ORF">V3328_16615</name>
</gene>
<evidence type="ECO:0000259" key="2">
    <source>
        <dbReference type="Pfam" id="PF09343"/>
    </source>
</evidence>
<feature type="domain" description="DUF2460" evidence="2">
    <location>
        <begin position="4"/>
        <end position="209"/>
    </location>
</feature>
<keyword evidence="4" id="KW-1185">Reference proteome</keyword>
<comment type="caution">
    <text evidence="3">The sequence shown here is derived from an EMBL/GenBank/DDBJ whole genome shotgun (WGS) entry which is preliminary data.</text>
</comment>
<evidence type="ECO:0000313" key="3">
    <source>
        <dbReference type="EMBL" id="MEJ8573117.1"/>
    </source>
</evidence>
<evidence type="ECO:0000256" key="1">
    <source>
        <dbReference type="SAM" id="MobiDB-lite"/>
    </source>
</evidence>
<reference evidence="3 4" key="1">
    <citation type="submission" date="2024-02" db="EMBL/GenBank/DDBJ databases">
        <title>Genome analysis and characterization of Microbaculum marinisediminis sp. nov., isolated from marine sediment.</title>
        <authorList>
            <person name="Du Z.-J."/>
            <person name="Ye Y.-Q."/>
            <person name="Zhang Z.-R."/>
            <person name="Yuan S.-M."/>
            <person name="Zhang X.-Y."/>
        </authorList>
    </citation>
    <scope>NUCLEOTIDE SEQUENCE [LARGE SCALE GENOMIC DNA]</scope>
    <source>
        <strain evidence="3 4">SDUM1044001</strain>
    </source>
</reference>
<dbReference type="InterPro" id="IPR011740">
    <property type="entry name" value="DUF2460"/>
</dbReference>
<proteinExistence type="predicted"/>
<accession>A0AAW9RHG7</accession>
<dbReference type="AlphaFoldDB" id="A0AAW9RHG7"/>
<evidence type="ECO:0000313" key="4">
    <source>
        <dbReference type="Proteomes" id="UP001378188"/>
    </source>
</evidence>
<dbReference type="EMBL" id="JAZHOF010000006">
    <property type="protein sequence ID" value="MEJ8573117.1"/>
    <property type="molecule type" value="Genomic_DNA"/>
</dbReference>